<dbReference type="RefSeq" id="XP_012334712.1">
    <property type="nucleotide sequence ID" value="XM_012479289.1"/>
</dbReference>
<dbReference type="VEuPathDB" id="PlasmoDB:AK88_01654"/>
<dbReference type="Proteomes" id="UP000054561">
    <property type="component" value="Unassembled WGS sequence"/>
</dbReference>
<protein>
    <submittedName>
        <fullName evidence="1">Uncharacterized protein</fullName>
    </submittedName>
</protein>
<name>A0A0D9QNG5_PLAFR</name>
<sequence length="288" mass="34090">MNKKIVFLENAFSQSCTDDLLFELKLRVYNRILKLSSYDFSDKKSAIQLLNEMYDMRANKNAPYFSLQTRLQDYGEIMSSELYHMKVYRSASSSCLNSNQPVQNYRPYAHIKSHAQEHSLERNIAKKIEEMNKYRFDPITDYNGVVKNNIRDNCYYDVDFYHFLDCIHNMDQGTLYKKTQIAEYKKHLKNSFADNSLFQIYFNFLTYMSNNPNMFHHMKKYLHFHPYSTKLLKNRTYYFNMDLLNVIFTFDNEALGELKSVLTLFPTSPSLDEVFTAVSLMHMPLGGS</sequence>
<dbReference type="AlphaFoldDB" id="A0A0D9QNG5"/>
<proteinExistence type="predicted"/>
<dbReference type="OMA" id="CESYKPC"/>
<dbReference type="OrthoDB" id="372379at2759"/>
<organism evidence="1 2">
    <name type="scientific">Plasmodium fragile</name>
    <dbReference type="NCBI Taxonomy" id="5857"/>
    <lineage>
        <taxon>Eukaryota</taxon>
        <taxon>Sar</taxon>
        <taxon>Alveolata</taxon>
        <taxon>Apicomplexa</taxon>
        <taxon>Aconoidasida</taxon>
        <taxon>Haemosporida</taxon>
        <taxon>Plasmodiidae</taxon>
        <taxon>Plasmodium</taxon>
        <taxon>Plasmodium (Plasmodium)</taxon>
    </lineage>
</organism>
<evidence type="ECO:0000313" key="1">
    <source>
        <dbReference type="EMBL" id="KJP88574.1"/>
    </source>
</evidence>
<dbReference type="GeneID" id="24266968"/>
<dbReference type="EMBL" id="KQ001659">
    <property type="protein sequence ID" value="KJP88574.1"/>
    <property type="molecule type" value="Genomic_DNA"/>
</dbReference>
<accession>A0A0D9QNG5</accession>
<evidence type="ECO:0000313" key="2">
    <source>
        <dbReference type="Proteomes" id="UP000054561"/>
    </source>
</evidence>
<gene>
    <name evidence="1" type="ORF">AK88_01654</name>
</gene>
<keyword evidence="2" id="KW-1185">Reference proteome</keyword>
<reference evidence="1 2" key="1">
    <citation type="submission" date="2014-03" db="EMBL/GenBank/DDBJ databases">
        <title>The Genome Sequence of Plasmodium fragile nilgiri.</title>
        <authorList>
            <consortium name="The Broad Institute Genomics Platform"/>
            <consortium name="The Broad Institute Genome Sequencing Center for Infectious Disease"/>
            <person name="Neafsey D."/>
            <person name="Duraisingh M."/>
            <person name="Young S.K."/>
            <person name="Zeng Q."/>
            <person name="Gargeya S."/>
            <person name="Abouelleil A."/>
            <person name="Alvarado L."/>
            <person name="Chapman S.B."/>
            <person name="Gainer-Dewar J."/>
            <person name="Goldberg J."/>
            <person name="Griggs A."/>
            <person name="Gujja S."/>
            <person name="Hansen M."/>
            <person name="Howarth C."/>
            <person name="Imamovic A."/>
            <person name="Larimer J."/>
            <person name="Pearson M."/>
            <person name="Poon T.W."/>
            <person name="Priest M."/>
            <person name="Roberts A."/>
            <person name="Saif S."/>
            <person name="Shea T."/>
            <person name="Sykes S."/>
            <person name="Wortman J."/>
            <person name="Nusbaum C."/>
            <person name="Birren B."/>
        </authorList>
    </citation>
    <scope>NUCLEOTIDE SEQUENCE [LARGE SCALE GENOMIC DNA]</scope>
    <source>
        <strain evidence="2">nilgiri</strain>
    </source>
</reference>